<comment type="caution">
    <text evidence="7">The sequence shown here is derived from an EMBL/GenBank/DDBJ whole genome shotgun (WGS) entry which is preliminary data.</text>
</comment>
<reference evidence="7 8" key="1">
    <citation type="journal article" date="2017" name="Mol. Plant">
        <title>The Genome of Medicinal Plant Macleaya cordata Provides New Insights into Benzylisoquinoline Alkaloids Metabolism.</title>
        <authorList>
            <person name="Liu X."/>
            <person name="Liu Y."/>
            <person name="Huang P."/>
            <person name="Ma Y."/>
            <person name="Qing Z."/>
            <person name="Tang Q."/>
            <person name="Cao H."/>
            <person name="Cheng P."/>
            <person name="Zheng Y."/>
            <person name="Yuan Z."/>
            <person name="Zhou Y."/>
            <person name="Liu J."/>
            <person name="Tang Z."/>
            <person name="Zhuo Y."/>
            <person name="Zhang Y."/>
            <person name="Yu L."/>
            <person name="Huang J."/>
            <person name="Yang P."/>
            <person name="Peng Q."/>
            <person name="Zhang J."/>
            <person name="Jiang W."/>
            <person name="Zhang Z."/>
            <person name="Lin K."/>
            <person name="Ro D.K."/>
            <person name="Chen X."/>
            <person name="Xiong X."/>
            <person name="Shang Y."/>
            <person name="Huang S."/>
            <person name="Zeng J."/>
        </authorList>
    </citation>
    <scope>NUCLEOTIDE SEQUENCE [LARGE SCALE GENOMIC DNA]</scope>
    <source>
        <strain evidence="8">cv. BLH2017</strain>
        <tissue evidence="7">Root</tissue>
    </source>
</reference>
<dbReference type="STRING" id="56857.A0A200RAL8"/>
<evidence type="ECO:0000313" key="8">
    <source>
        <dbReference type="Proteomes" id="UP000195402"/>
    </source>
</evidence>
<feature type="compositionally biased region" description="Basic and acidic residues" evidence="4">
    <location>
        <begin position="819"/>
        <end position="831"/>
    </location>
</feature>
<keyword evidence="1" id="KW-0433">Leucine-rich repeat</keyword>
<feature type="region of interest" description="Disordered" evidence="4">
    <location>
        <begin position="810"/>
        <end position="831"/>
    </location>
</feature>
<dbReference type="SMART" id="SM00369">
    <property type="entry name" value="LRR_TYP"/>
    <property type="match status" value="4"/>
</dbReference>
<dbReference type="InParanoid" id="A0A200RAL8"/>
<dbReference type="OMA" id="WCTELAG"/>
<dbReference type="PANTHER" id="PTHR16083:SF76">
    <property type="entry name" value="DISEASE RESISTANCE PROTEIN TAO1-LIKE"/>
    <property type="match status" value="1"/>
</dbReference>
<evidence type="ECO:0000259" key="5">
    <source>
        <dbReference type="Pfam" id="PF23286"/>
    </source>
</evidence>
<evidence type="ECO:0000256" key="2">
    <source>
        <dbReference type="ARBA" id="ARBA00022737"/>
    </source>
</evidence>
<evidence type="ECO:0000256" key="4">
    <source>
        <dbReference type="SAM" id="MobiDB-lite"/>
    </source>
</evidence>
<dbReference type="FunCoup" id="A0A200RAL8">
    <property type="interactions" value="360"/>
</dbReference>
<dbReference type="AlphaFoldDB" id="A0A200RAL8"/>
<dbReference type="SUPFAM" id="SSF52058">
    <property type="entry name" value="L domain-like"/>
    <property type="match status" value="2"/>
</dbReference>
<evidence type="ECO:0000256" key="1">
    <source>
        <dbReference type="ARBA" id="ARBA00022614"/>
    </source>
</evidence>
<evidence type="ECO:0000256" key="3">
    <source>
        <dbReference type="ARBA" id="ARBA00022821"/>
    </source>
</evidence>
<dbReference type="InterPro" id="IPR003591">
    <property type="entry name" value="Leu-rich_rpt_typical-subtyp"/>
</dbReference>
<dbReference type="PANTHER" id="PTHR16083">
    <property type="entry name" value="LEUCINE RICH REPEAT CONTAINING PROTEIN"/>
    <property type="match status" value="1"/>
</dbReference>
<dbReference type="Pfam" id="PF23598">
    <property type="entry name" value="LRR_14"/>
    <property type="match status" value="1"/>
</dbReference>
<dbReference type="InterPro" id="IPR032675">
    <property type="entry name" value="LRR_dom_sf"/>
</dbReference>
<dbReference type="Gene3D" id="3.80.10.10">
    <property type="entry name" value="Ribonuclease Inhibitor"/>
    <property type="match status" value="3"/>
</dbReference>
<keyword evidence="8" id="KW-1185">Reference proteome</keyword>
<dbReference type="Pfam" id="PF23286">
    <property type="entry name" value="LRR_13"/>
    <property type="match status" value="1"/>
</dbReference>
<dbReference type="InterPro" id="IPR055414">
    <property type="entry name" value="LRR_R13L4/SHOC2-like"/>
</dbReference>
<evidence type="ECO:0000259" key="6">
    <source>
        <dbReference type="Pfam" id="PF23598"/>
    </source>
</evidence>
<dbReference type="InterPro" id="IPR058546">
    <property type="entry name" value="RPS4B/Roq1-like_LRR"/>
</dbReference>
<evidence type="ECO:0000313" key="7">
    <source>
        <dbReference type="EMBL" id="OVA19723.1"/>
    </source>
</evidence>
<name>A0A200RAL8_MACCD</name>
<protein>
    <submittedName>
        <fullName evidence="7">Leucine-rich repeat</fullName>
    </submittedName>
</protein>
<gene>
    <name evidence="7" type="ORF">BVC80_9059g45</name>
</gene>
<keyword evidence="2" id="KW-0677">Repeat</keyword>
<dbReference type="OrthoDB" id="2018313at2759"/>
<dbReference type="Proteomes" id="UP000195402">
    <property type="component" value="Unassembled WGS sequence"/>
</dbReference>
<accession>A0A200RAL8</accession>
<sequence>MSIFTSTLTYLKKSFSFGCEAEKEKEVNLHTKPFAPMVNLRLLQINNVNLEGKFKLIPNELKWLQWKECPLEALPSDFSPSELAVLDLTRSKIKHIWDQRWWRGYKMAEKLKVLNLYNCYHLTATPDFSGHPHLEKLILELCTSLVKVHKSVGDMRTLILLNLRDCSNLEEFPNDISGLRCLESFVLSGCSKLKELPNDLSSMKSLISLLADGTAIEKLPDSISHLKRLERLSLNGCTSLKQLPNSIGQLCSLSELSLNHSALEELPDSIGSLTTLEILSLIGCRSIVTIPDSIGMLKSLLELFLDGSSITNLPASIGSLYHLKHLSVGRCQSLDHLPVSIGGLVSLVELKLDRTSIRELPDEIGNLTALEKLEMRNCKLLSDLPDSIGNMSSLTALVLLNVFIKKLPESIGLLKKLKILNVNKCKQLSKLPASIGNLNCLRKFQMEETGVAELPKEFGMLSSLMVLKMAKRPHLDEQPQNVGDHTEMTAPSARENPKLVVLPASFSNLYLLNNLDARYCKLSGMIPDDFEKLSSLEDLKLDYNNFCSLPSSLRGLSLLKSLTLSHCRQLTSLPPLPSRLTLIDITNCTALESISDLSNLESLQELRLTNCKNVALKKFNNLSVPGSEIPKWFVREVPSFSNRKNREIRDVIICVVISLSVQQQNQQDDLSGKLPLPAIVDIQAEILRGKRSMHTVGLELRGIPDSDEDQIYLCRFLHYTPFVLDLQEGDRIQVTVRNPPVFQGLQLKKYGIHLVFEDDDDADVDDDEESLDEAEQSVSEKLRRFFCSLEDYKEAVTGSSETERKMLQVEAADSGTSEAGREKQQIVGKRE</sequence>
<proteinExistence type="predicted"/>
<dbReference type="EMBL" id="MVGT01000180">
    <property type="protein sequence ID" value="OVA19723.1"/>
    <property type="molecule type" value="Genomic_DNA"/>
</dbReference>
<feature type="domain" description="Disease resistance R13L4/SHOC-2-like LRR" evidence="6">
    <location>
        <begin position="304"/>
        <end position="378"/>
    </location>
</feature>
<feature type="domain" description="Disease resistance protein RPS4B/Roq1-like leucine-rich repeats" evidence="5">
    <location>
        <begin position="414"/>
        <end position="599"/>
    </location>
</feature>
<keyword evidence="3" id="KW-0611">Plant defense</keyword>
<organism evidence="7 8">
    <name type="scientific">Macleaya cordata</name>
    <name type="common">Five-seeded plume-poppy</name>
    <name type="synonym">Bocconia cordata</name>
    <dbReference type="NCBI Taxonomy" id="56857"/>
    <lineage>
        <taxon>Eukaryota</taxon>
        <taxon>Viridiplantae</taxon>
        <taxon>Streptophyta</taxon>
        <taxon>Embryophyta</taxon>
        <taxon>Tracheophyta</taxon>
        <taxon>Spermatophyta</taxon>
        <taxon>Magnoliopsida</taxon>
        <taxon>Ranunculales</taxon>
        <taxon>Papaveraceae</taxon>
        <taxon>Papaveroideae</taxon>
        <taxon>Macleaya</taxon>
    </lineage>
</organism>